<gene>
    <name evidence="2" type="ORF">A6V36_36270</name>
    <name evidence="1" type="ORF">A6V37_35905</name>
</gene>
<dbReference type="AlphaFoldDB" id="A0A1A9MXP0"/>
<dbReference type="EMBL" id="LXJZ01000204">
    <property type="protein sequence ID" value="OAJ54277.1"/>
    <property type="molecule type" value="Genomic_DNA"/>
</dbReference>
<dbReference type="Proteomes" id="UP000077961">
    <property type="component" value="Unassembled WGS sequence"/>
</dbReference>
<dbReference type="STRING" id="1462993.A6V36_36270"/>
<dbReference type="SUPFAM" id="SSF88659">
    <property type="entry name" value="Sigma3 and sigma4 domains of RNA polymerase sigma factors"/>
    <property type="match status" value="1"/>
</dbReference>
<name>A0A1A9MXP0_9BURK</name>
<evidence type="ECO:0000313" key="4">
    <source>
        <dbReference type="Proteomes" id="UP000078116"/>
    </source>
</evidence>
<evidence type="ECO:0000313" key="2">
    <source>
        <dbReference type="EMBL" id="OAJ54277.1"/>
    </source>
</evidence>
<dbReference type="RefSeq" id="WP_064270812.1">
    <property type="nucleotide sequence ID" value="NZ_LXJZ01000204.1"/>
</dbReference>
<dbReference type="EMBL" id="LXKA01000363">
    <property type="protein sequence ID" value="OAJ52934.1"/>
    <property type="molecule type" value="Genomic_DNA"/>
</dbReference>
<sequence>MLFEYWQPDEVLRLEDVMPVADGSTPEEAGSARAMRQLMTTILADLPTSWRRAPLLCRVEALSPAAAAQVLGTGDDELGHWLMNADVFLKARLGDLGLAPEAAGEPADFVE</sequence>
<proteinExistence type="predicted"/>
<evidence type="ECO:0000313" key="3">
    <source>
        <dbReference type="Proteomes" id="UP000077961"/>
    </source>
</evidence>
<reference evidence="3 4" key="1">
    <citation type="submission" date="2016-04" db="EMBL/GenBank/DDBJ databases">
        <title>Reclassification of Paraburkholderia panaciterrae (Farh et al. 2015) Dobritsa &amp; Samadpour 2016 as a later homotypic synonym of Paraburkholderia ginsengiterrae (Farh et al. 2015) Dobritsa &amp; Samadpour 2016.</title>
        <authorList>
            <person name="Dobritsa A.P."/>
            <person name="Kutumbaka K."/>
            <person name="Samadpour M."/>
        </authorList>
    </citation>
    <scope>NUCLEOTIDE SEQUENCE [LARGE SCALE GENOMIC DNA]</scope>
    <source>
        <strain evidence="1 4">DCY85</strain>
        <strain evidence="2 3">DCY85-1</strain>
    </source>
</reference>
<keyword evidence="3" id="KW-1185">Reference proteome</keyword>
<accession>A0A1A9MXP0</accession>
<dbReference type="OrthoDB" id="8906778at2"/>
<comment type="caution">
    <text evidence="1">The sequence shown here is derived from an EMBL/GenBank/DDBJ whole genome shotgun (WGS) entry which is preliminary data.</text>
</comment>
<protein>
    <submittedName>
        <fullName evidence="1">Uncharacterized protein</fullName>
    </submittedName>
</protein>
<organism evidence="1 4">
    <name type="scientific">Paraburkholderia ginsengiterrae</name>
    <dbReference type="NCBI Taxonomy" id="1462993"/>
    <lineage>
        <taxon>Bacteria</taxon>
        <taxon>Pseudomonadati</taxon>
        <taxon>Pseudomonadota</taxon>
        <taxon>Betaproteobacteria</taxon>
        <taxon>Burkholderiales</taxon>
        <taxon>Burkholderiaceae</taxon>
        <taxon>Paraburkholderia</taxon>
    </lineage>
</organism>
<evidence type="ECO:0000313" key="1">
    <source>
        <dbReference type="EMBL" id="OAJ52934.1"/>
    </source>
</evidence>
<dbReference type="InterPro" id="IPR013324">
    <property type="entry name" value="RNA_pol_sigma_r3/r4-like"/>
</dbReference>
<dbReference type="Proteomes" id="UP000078116">
    <property type="component" value="Unassembled WGS sequence"/>
</dbReference>